<proteinExistence type="predicted"/>
<evidence type="ECO:0000313" key="3">
    <source>
        <dbReference type="Proteomes" id="UP000603141"/>
    </source>
</evidence>
<dbReference type="AlphaFoldDB" id="A0A934VPJ1"/>
<dbReference type="Gene3D" id="3.40.30.10">
    <property type="entry name" value="Glutaredoxin"/>
    <property type="match status" value="1"/>
</dbReference>
<dbReference type="SUPFAM" id="SSF52833">
    <property type="entry name" value="Thioredoxin-like"/>
    <property type="match status" value="1"/>
</dbReference>
<keyword evidence="3" id="KW-1185">Reference proteome</keyword>
<dbReference type="InterPro" id="IPR036249">
    <property type="entry name" value="Thioredoxin-like_sf"/>
</dbReference>
<evidence type="ECO:0000259" key="1">
    <source>
        <dbReference type="Pfam" id="PF13098"/>
    </source>
</evidence>
<gene>
    <name evidence="2" type="ORF">JIN85_01465</name>
</gene>
<dbReference type="RefSeq" id="WP_200266888.1">
    <property type="nucleotide sequence ID" value="NZ_JAENIJ010000002.1"/>
</dbReference>
<feature type="domain" description="Thioredoxin-like fold" evidence="1">
    <location>
        <begin position="123"/>
        <end position="228"/>
    </location>
</feature>
<protein>
    <recommendedName>
        <fullName evidence="1">Thioredoxin-like fold domain-containing protein</fullName>
    </recommendedName>
</protein>
<dbReference type="Proteomes" id="UP000603141">
    <property type="component" value="Unassembled WGS sequence"/>
</dbReference>
<dbReference type="InterPro" id="IPR012336">
    <property type="entry name" value="Thioredoxin-like_fold"/>
</dbReference>
<comment type="caution">
    <text evidence="2">The sequence shown here is derived from an EMBL/GenBank/DDBJ whole genome shotgun (WGS) entry which is preliminary data.</text>
</comment>
<evidence type="ECO:0000313" key="2">
    <source>
        <dbReference type="EMBL" id="MBK1881061.1"/>
    </source>
</evidence>
<reference evidence="2" key="1">
    <citation type="submission" date="2021-01" db="EMBL/GenBank/DDBJ databases">
        <title>Modified the classification status of verrucomicrobia.</title>
        <authorList>
            <person name="Feng X."/>
        </authorList>
    </citation>
    <scope>NUCLEOTIDE SEQUENCE</scope>
    <source>
        <strain evidence="2">KCTC 22041</strain>
    </source>
</reference>
<organism evidence="2 3">
    <name type="scientific">Luteolibacter pohnpeiensis</name>
    <dbReference type="NCBI Taxonomy" id="454153"/>
    <lineage>
        <taxon>Bacteria</taxon>
        <taxon>Pseudomonadati</taxon>
        <taxon>Verrucomicrobiota</taxon>
        <taxon>Verrucomicrobiia</taxon>
        <taxon>Verrucomicrobiales</taxon>
        <taxon>Verrucomicrobiaceae</taxon>
        <taxon>Luteolibacter</taxon>
    </lineage>
</organism>
<dbReference type="Pfam" id="PF13098">
    <property type="entry name" value="Thioredoxin_2"/>
    <property type="match status" value="1"/>
</dbReference>
<dbReference type="EMBL" id="JAENIJ010000002">
    <property type="protein sequence ID" value="MBK1881061.1"/>
    <property type="molecule type" value="Genomic_DNA"/>
</dbReference>
<accession>A0A934VPJ1</accession>
<name>A0A934VPJ1_9BACT</name>
<dbReference type="Gene3D" id="2.30.30.700">
    <property type="entry name" value="SLA1 homology domain 1"/>
    <property type="match status" value="1"/>
</dbReference>
<sequence>MLRFTWIIVIALGTWSCAKLTPDPEKKKDEDAAPFGMAGVPKSLYKAEDPSSSQTDIMGNPVAADGSAINLKNLSSVITPEKDIAFTDPYNPYAELPELSSVMAEGPKSPWELSETDAKSKAMREGKPLLIWFSDSSSPMDKAISEELFSRFDFGDWANENMVRLKIDANLKGVRKEAKSMSEGESLYTRRGNYVERLEKQYNIMGHPSFVMLNPSGEVINRYRGYKRGDADYFWGSLKQNVVASNKTYAEWRKGLEKNGYRDWTGHRGRTIFAKLKAYSKGQLVLIEPDGNMLKTKETNLSADDRDWINELKRKRGIQ</sequence>